<gene>
    <name evidence="1" type="primary">phnH</name>
    <name evidence="1" type="ORF">OOZ53_12135</name>
</gene>
<organism evidence="1 2">
    <name type="scientific">Hoeflea poritis</name>
    <dbReference type="NCBI Taxonomy" id="2993659"/>
    <lineage>
        <taxon>Bacteria</taxon>
        <taxon>Pseudomonadati</taxon>
        <taxon>Pseudomonadota</taxon>
        <taxon>Alphaproteobacteria</taxon>
        <taxon>Hyphomicrobiales</taxon>
        <taxon>Rhizobiaceae</taxon>
        <taxon>Hoeflea</taxon>
    </lineage>
</organism>
<dbReference type="InterPro" id="IPR038058">
    <property type="entry name" value="PhnH-like_sp"/>
</dbReference>
<dbReference type="PIRSF" id="PIRSF020680">
    <property type="entry name" value="PhnH"/>
    <property type="match status" value="1"/>
</dbReference>
<dbReference type="Gene3D" id="3.40.50.11310">
    <property type="entry name" value="Bacterial phosphonate metabolism protein PhnH"/>
    <property type="match status" value="1"/>
</dbReference>
<comment type="caution">
    <text evidence="1">The sequence shown here is derived from an EMBL/GenBank/DDBJ whole genome shotgun (WGS) entry which is preliminary data.</text>
</comment>
<dbReference type="SUPFAM" id="SSF159709">
    <property type="entry name" value="PhnH-like"/>
    <property type="match status" value="1"/>
</dbReference>
<dbReference type="InterPro" id="IPR008772">
    <property type="entry name" value="Phosphonate_metab_PhnH"/>
</dbReference>
<name>A0ABT4VN52_9HYPH</name>
<dbReference type="NCBIfam" id="TIGR03292">
    <property type="entry name" value="PhnH_redo"/>
    <property type="match status" value="1"/>
</dbReference>
<dbReference type="EMBL" id="JAPJZH010000006">
    <property type="protein sequence ID" value="MDA4846104.1"/>
    <property type="molecule type" value="Genomic_DNA"/>
</dbReference>
<dbReference type="Proteomes" id="UP001148313">
    <property type="component" value="Unassembled WGS sequence"/>
</dbReference>
<evidence type="ECO:0000313" key="1">
    <source>
        <dbReference type="EMBL" id="MDA4846104.1"/>
    </source>
</evidence>
<proteinExistence type="predicted"/>
<protein>
    <submittedName>
        <fullName evidence="1">Phosphonate C-P lyase system protein PhnH</fullName>
    </submittedName>
</protein>
<reference evidence="1" key="1">
    <citation type="submission" date="2022-11" db="EMBL/GenBank/DDBJ databases">
        <title>Hoeflea poritis sp. nov., isolated from scleractinian coral Porites lutea.</title>
        <authorList>
            <person name="Zhang G."/>
            <person name="Wei Q."/>
            <person name="Cai L."/>
        </authorList>
    </citation>
    <scope>NUCLEOTIDE SEQUENCE</scope>
    <source>
        <strain evidence="1">E7-10</strain>
    </source>
</reference>
<keyword evidence="2" id="KW-1185">Reference proteome</keyword>
<sequence length="205" mass="21993">MTAQATHSSAFQGGFANPVFDGQSVFRQVMNALARPGMKTAFDGLTEPPSPLIATVGSIAATLFDHDTKIWLDPVLSRNEAVAGWLTFHTSAPMTRQTLDADFAVLADGTAMPSLESFAQGTQEYPDRSTTLIIQIEALEGGRDLRLTGPGIKDFQTIAPQGLPEHFLEQWAGNRSRFPRGVDIILAAGEGIIGLPRTVKIEIGS</sequence>
<dbReference type="GO" id="GO:0016829">
    <property type="term" value="F:lyase activity"/>
    <property type="evidence" value="ECO:0007669"/>
    <property type="project" value="UniProtKB-KW"/>
</dbReference>
<keyword evidence="1" id="KW-0456">Lyase</keyword>
<evidence type="ECO:0000313" key="2">
    <source>
        <dbReference type="Proteomes" id="UP001148313"/>
    </source>
</evidence>
<accession>A0ABT4VN52</accession>
<dbReference type="Pfam" id="PF05845">
    <property type="entry name" value="PhnH"/>
    <property type="match status" value="1"/>
</dbReference>
<dbReference type="RefSeq" id="WP_271089823.1">
    <property type="nucleotide sequence ID" value="NZ_JAPJZH010000006.1"/>
</dbReference>